<organism evidence="1">
    <name type="scientific">Arundo donax</name>
    <name type="common">Giant reed</name>
    <name type="synonym">Donax arundinaceus</name>
    <dbReference type="NCBI Taxonomy" id="35708"/>
    <lineage>
        <taxon>Eukaryota</taxon>
        <taxon>Viridiplantae</taxon>
        <taxon>Streptophyta</taxon>
        <taxon>Embryophyta</taxon>
        <taxon>Tracheophyta</taxon>
        <taxon>Spermatophyta</taxon>
        <taxon>Magnoliopsida</taxon>
        <taxon>Liliopsida</taxon>
        <taxon>Poales</taxon>
        <taxon>Poaceae</taxon>
        <taxon>PACMAD clade</taxon>
        <taxon>Arundinoideae</taxon>
        <taxon>Arundineae</taxon>
        <taxon>Arundo</taxon>
    </lineage>
</organism>
<name>A0A0A8Y4F9_ARUDO</name>
<accession>A0A0A8Y4F9</accession>
<reference evidence="1" key="2">
    <citation type="journal article" date="2015" name="Data Brief">
        <title>Shoot transcriptome of the giant reed, Arundo donax.</title>
        <authorList>
            <person name="Barrero R.A."/>
            <person name="Guerrero F.D."/>
            <person name="Moolhuijzen P."/>
            <person name="Goolsby J.A."/>
            <person name="Tidwell J."/>
            <person name="Bellgard S.E."/>
            <person name="Bellgard M.I."/>
        </authorList>
    </citation>
    <scope>NUCLEOTIDE SEQUENCE</scope>
    <source>
        <tissue evidence="1">Shoot tissue taken approximately 20 cm above the soil surface</tissue>
    </source>
</reference>
<evidence type="ECO:0000313" key="1">
    <source>
        <dbReference type="EMBL" id="JAD20335.1"/>
    </source>
</evidence>
<proteinExistence type="predicted"/>
<dbReference type="EMBL" id="GBRH01277560">
    <property type="protein sequence ID" value="JAD20335.1"/>
    <property type="molecule type" value="Transcribed_RNA"/>
</dbReference>
<protein>
    <submittedName>
        <fullName evidence="1">Uncharacterized protein</fullName>
    </submittedName>
</protein>
<reference evidence="1" key="1">
    <citation type="submission" date="2014-09" db="EMBL/GenBank/DDBJ databases">
        <authorList>
            <person name="Magalhaes I.L.F."/>
            <person name="Oliveira U."/>
            <person name="Santos F.R."/>
            <person name="Vidigal T.H.D.A."/>
            <person name="Brescovit A.D."/>
            <person name="Santos A.J."/>
        </authorList>
    </citation>
    <scope>NUCLEOTIDE SEQUENCE</scope>
    <source>
        <tissue evidence="1">Shoot tissue taken approximately 20 cm above the soil surface</tissue>
    </source>
</reference>
<sequence>MPSSFAGHLHGPITGTMTCIFSRNNTTKCVHLQCYPGQKNL</sequence>
<dbReference type="AlphaFoldDB" id="A0A0A8Y4F9"/>